<keyword evidence="1" id="KW-1133">Transmembrane helix</keyword>
<evidence type="ECO:0000313" key="2">
    <source>
        <dbReference type="EMBL" id="ABK23150.1"/>
    </source>
</evidence>
<organism evidence="2">
    <name type="scientific">Picea sitchensis</name>
    <name type="common">Sitka spruce</name>
    <name type="synonym">Pinus sitchensis</name>
    <dbReference type="NCBI Taxonomy" id="3332"/>
    <lineage>
        <taxon>Eukaryota</taxon>
        <taxon>Viridiplantae</taxon>
        <taxon>Streptophyta</taxon>
        <taxon>Embryophyta</taxon>
        <taxon>Tracheophyta</taxon>
        <taxon>Spermatophyta</taxon>
        <taxon>Pinopsida</taxon>
        <taxon>Pinidae</taxon>
        <taxon>Conifers I</taxon>
        <taxon>Pinales</taxon>
        <taxon>Pinaceae</taxon>
        <taxon>Picea</taxon>
    </lineage>
</organism>
<dbReference type="PANTHER" id="PTHR33374">
    <property type="entry name" value="ARABINOGALACTAN PROTEIN 20"/>
    <property type="match status" value="1"/>
</dbReference>
<feature type="transmembrane region" description="Helical" evidence="1">
    <location>
        <begin position="6"/>
        <end position="23"/>
    </location>
</feature>
<name>A9NR89_PICSI</name>
<reference evidence="2" key="1">
    <citation type="journal article" date="2008" name="BMC Genomics">
        <title>A conifer genomics resource of 200,000 spruce (Picea spp.) ESTs and 6,464 high-quality, sequence-finished full-length cDNAs for Sitka spruce (Picea sitchensis).</title>
        <authorList>
            <person name="Ralph S.G."/>
            <person name="Chun H.J."/>
            <person name="Kolosova N."/>
            <person name="Cooper D."/>
            <person name="Oddy C."/>
            <person name="Ritland C.E."/>
            <person name="Kirkpatrick R."/>
            <person name="Moore R."/>
            <person name="Barber S."/>
            <person name="Holt R.A."/>
            <person name="Jones S.J."/>
            <person name="Marra M.A."/>
            <person name="Douglas C.J."/>
            <person name="Ritland K."/>
            <person name="Bohlmann J."/>
        </authorList>
    </citation>
    <scope>NUCLEOTIDE SEQUENCE</scope>
    <source>
        <tissue evidence="2">Green portion of the leader tissue</tissue>
    </source>
</reference>
<feature type="transmembrane region" description="Helical" evidence="1">
    <location>
        <begin position="43"/>
        <end position="63"/>
    </location>
</feature>
<keyword evidence="1" id="KW-0472">Membrane</keyword>
<sequence length="64" mass="6832">MEGTAVARLSAVIFFLFFMVGIVRGKAQDSSSPAPAPISNGMAVDQGIAYILMFVALLLTYLLH</sequence>
<evidence type="ECO:0000256" key="1">
    <source>
        <dbReference type="SAM" id="Phobius"/>
    </source>
</evidence>
<dbReference type="Pfam" id="PF06376">
    <property type="entry name" value="AGP"/>
    <property type="match status" value="1"/>
</dbReference>
<protein>
    <submittedName>
        <fullName evidence="2">Uncharacterized protein</fullName>
    </submittedName>
</protein>
<dbReference type="EMBL" id="EF083817">
    <property type="protein sequence ID" value="ABK23150.1"/>
    <property type="molecule type" value="mRNA"/>
</dbReference>
<proteinExistence type="evidence at transcript level"/>
<dbReference type="InterPro" id="IPR009424">
    <property type="entry name" value="AGP16/20/22/41"/>
</dbReference>
<dbReference type="AlphaFoldDB" id="A9NR89"/>
<accession>A9NR89</accession>
<keyword evidence="1" id="KW-0812">Transmembrane</keyword>